<sequence length="133" mass="15233">MKTFKDMFDEVLGLTQRKAVGRRMRMMAKKSSTKAKKKLNKMKALSHDKAKKKAQKAVRKRIMQKMVGKNKDLSTMSVGQKAAIEKKTDKKMRAMGAKVMTLVKKTSKQMVKKHRAAKQAMMLAKHKDQHESI</sequence>
<name>A0A383DZF6_9ZZZZ</name>
<dbReference type="EMBL" id="UINC01221276">
    <property type="protein sequence ID" value="SVE49545.1"/>
    <property type="molecule type" value="Genomic_DNA"/>
</dbReference>
<evidence type="ECO:0000256" key="1">
    <source>
        <dbReference type="SAM" id="MobiDB-lite"/>
    </source>
</evidence>
<reference evidence="2" key="1">
    <citation type="submission" date="2018-05" db="EMBL/GenBank/DDBJ databases">
        <authorList>
            <person name="Lanie J.A."/>
            <person name="Ng W.-L."/>
            <person name="Kazmierczak K.M."/>
            <person name="Andrzejewski T.M."/>
            <person name="Davidsen T.M."/>
            <person name="Wayne K.J."/>
            <person name="Tettelin H."/>
            <person name="Glass J.I."/>
            <person name="Rusch D."/>
            <person name="Podicherti R."/>
            <person name="Tsui H.-C.T."/>
            <person name="Winkler M.E."/>
        </authorList>
    </citation>
    <scope>NUCLEOTIDE SEQUENCE</scope>
</reference>
<evidence type="ECO:0000313" key="2">
    <source>
        <dbReference type="EMBL" id="SVE49545.1"/>
    </source>
</evidence>
<feature type="region of interest" description="Disordered" evidence="1">
    <location>
        <begin position="23"/>
        <end position="54"/>
    </location>
</feature>
<feature type="compositionally biased region" description="Basic residues" evidence="1">
    <location>
        <begin position="23"/>
        <end position="41"/>
    </location>
</feature>
<dbReference type="AlphaFoldDB" id="A0A383DZF6"/>
<organism evidence="2">
    <name type="scientific">marine metagenome</name>
    <dbReference type="NCBI Taxonomy" id="408172"/>
    <lineage>
        <taxon>unclassified sequences</taxon>
        <taxon>metagenomes</taxon>
        <taxon>ecological metagenomes</taxon>
    </lineage>
</organism>
<gene>
    <name evidence="2" type="ORF">METZ01_LOCUS502399</name>
</gene>
<protein>
    <submittedName>
        <fullName evidence="2">Uncharacterized protein</fullName>
    </submittedName>
</protein>
<accession>A0A383DZF6</accession>
<proteinExistence type="predicted"/>